<dbReference type="Proteomes" id="UP001430356">
    <property type="component" value="Unassembled WGS sequence"/>
</dbReference>
<dbReference type="AlphaFoldDB" id="A0AAW0F0G4"/>
<feature type="compositionally biased region" description="Low complexity" evidence="1">
    <location>
        <begin position="257"/>
        <end position="272"/>
    </location>
</feature>
<organism evidence="2 3">
    <name type="scientific">Novymonas esmeraldas</name>
    <dbReference type="NCBI Taxonomy" id="1808958"/>
    <lineage>
        <taxon>Eukaryota</taxon>
        <taxon>Discoba</taxon>
        <taxon>Euglenozoa</taxon>
        <taxon>Kinetoplastea</taxon>
        <taxon>Metakinetoplastina</taxon>
        <taxon>Trypanosomatida</taxon>
        <taxon>Trypanosomatidae</taxon>
        <taxon>Novymonas</taxon>
    </lineage>
</organism>
<feature type="compositionally biased region" description="Low complexity" evidence="1">
    <location>
        <begin position="504"/>
        <end position="516"/>
    </location>
</feature>
<gene>
    <name evidence="2" type="ORF">NESM_000036200</name>
</gene>
<feature type="region of interest" description="Disordered" evidence="1">
    <location>
        <begin position="237"/>
        <end position="287"/>
    </location>
</feature>
<sequence length="568" mass="59546">MPYSGDLHFHSPSAGLRGMESSNAGAFSHLHLVGNPDWMSSFSAHHQVAAASPRPVLAPPAPVAVEAPRSSHHLAAPTPIGAPPPAAKKGFLSMFYGASPSSIPTPTPSATDAASASMPAPPRALGSFSTPPQRALPVDAQLSMEHLSRLGTVDASMSAAPRRDPVRPMALGSDTWNALDSMPLPPKTAAASAAATGRLLAPPASIDAVSNRAPKPLWSDLPFTSRFRRTAPTLEAFRNAPPTPVMSTPPDSPPHHPLSLAATAATTTTTAPVPVPPKPVTTSPLRDAAASSLEVATPPTHRESHAAAHPLVPVGEEARAPATPLALSPQEAPMVYAQPALAAQSTVNATSPVWSAEPLSFLQSEAQQLWQPTHEGRPASPQTPEFAAASTSEPCAMQTERDEARAAANVRNFISTLFRRDGREERTDALTTGSQRAGDGFNALEMVTSRRGAPAKSPQQVLDYSTFFSTSLFDDEHDEDSEEGLEKLRRVVSIVMQSAKNNESSTASQPTSQSSRRGGGAGGSGVTAPAMFPSKYTEFSASYQTTNTTTNNNTNGGGENAWLQFARF</sequence>
<feature type="region of interest" description="Disordered" evidence="1">
    <location>
        <begin position="102"/>
        <end position="130"/>
    </location>
</feature>
<comment type="caution">
    <text evidence="2">The sequence shown here is derived from an EMBL/GenBank/DDBJ whole genome shotgun (WGS) entry which is preliminary data.</text>
</comment>
<accession>A0AAW0F0G4</accession>
<evidence type="ECO:0000313" key="3">
    <source>
        <dbReference type="Proteomes" id="UP001430356"/>
    </source>
</evidence>
<name>A0AAW0F0G4_9TRYP</name>
<feature type="region of interest" description="Disordered" evidence="1">
    <location>
        <begin position="499"/>
        <end position="531"/>
    </location>
</feature>
<feature type="compositionally biased region" description="Low complexity" evidence="1">
    <location>
        <begin position="102"/>
        <end position="118"/>
    </location>
</feature>
<protein>
    <recommendedName>
        <fullName evidence="4">Proteophosphoglycan ppg4</fullName>
    </recommendedName>
</protein>
<reference evidence="2 3" key="1">
    <citation type="journal article" date="2021" name="MBio">
        <title>A New Model Trypanosomatid, Novymonas esmeraldas: Genomic Perception of Its 'Candidatus Pandoraea novymonadis' Endosymbiont.</title>
        <authorList>
            <person name="Zakharova A."/>
            <person name="Saura A."/>
            <person name="Butenko A."/>
            <person name="Podesvova L."/>
            <person name="Warmusova S."/>
            <person name="Kostygov A.Y."/>
            <person name="Nenarokova A."/>
            <person name="Lukes J."/>
            <person name="Opperdoes F.R."/>
            <person name="Yurchenko V."/>
        </authorList>
    </citation>
    <scope>NUCLEOTIDE SEQUENCE [LARGE SCALE GENOMIC DNA]</scope>
    <source>
        <strain evidence="2 3">E262AT.01</strain>
    </source>
</reference>
<dbReference type="EMBL" id="JAECZO010000002">
    <property type="protein sequence ID" value="KAK7199883.1"/>
    <property type="molecule type" value="Genomic_DNA"/>
</dbReference>
<evidence type="ECO:0008006" key="4">
    <source>
        <dbReference type="Google" id="ProtNLM"/>
    </source>
</evidence>
<evidence type="ECO:0000256" key="1">
    <source>
        <dbReference type="SAM" id="MobiDB-lite"/>
    </source>
</evidence>
<evidence type="ECO:0000313" key="2">
    <source>
        <dbReference type="EMBL" id="KAK7199883.1"/>
    </source>
</evidence>
<keyword evidence="3" id="KW-1185">Reference proteome</keyword>
<proteinExistence type="predicted"/>